<dbReference type="GO" id="GO:0045842">
    <property type="term" value="P:positive regulation of mitotic metaphase/anaphase transition"/>
    <property type="evidence" value="ECO:0007669"/>
    <property type="project" value="TreeGrafter"/>
</dbReference>
<dbReference type="GO" id="GO:0070979">
    <property type="term" value="P:protein K11-linked ubiquitination"/>
    <property type="evidence" value="ECO:0007669"/>
    <property type="project" value="TreeGrafter"/>
</dbReference>
<dbReference type="Pfam" id="PF12862">
    <property type="entry name" value="ANAPC5"/>
    <property type="match status" value="1"/>
</dbReference>
<evidence type="ECO:0000256" key="3">
    <source>
        <dbReference type="ARBA" id="ARBA00022618"/>
    </source>
</evidence>
<comment type="similarity">
    <text evidence="1">Belongs to the APC5 family.</text>
</comment>
<dbReference type="PANTHER" id="PTHR12830:SF9">
    <property type="entry name" value="ANAPHASE-PROMOTING COMPLEX SUBUNIT 5"/>
    <property type="match status" value="1"/>
</dbReference>
<keyword evidence="6" id="KW-0131">Cell cycle</keyword>
<dbReference type="AlphaFoldDB" id="A0A7R8WXJ0"/>
<dbReference type="GO" id="GO:0051301">
    <property type="term" value="P:cell division"/>
    <property type="evidence" value="ECO:0007669"/>
    <property type="project" value="UniProtKB-KW"/>
</dbReference>
<name>A0A7R8WXJ0_9CRUS</name>
<accession>A0A7R8WXJ0</accession>
<protein>
    <recommendedName>
        <fullName evidence="2">Anaphase-promoting complex subunit 5</fullName>
    </recommendedName>
</protein>
<dbReference type="PANTHER" id="PTHR12830">
    <property type="entry name" value="ANAPHASE-PROMOTING COMPLEX SUBUNIT 5"/>
    <property type="match status" value="1"/>
</dbReference>
<evidence type="ECO:0000313" key="8">
    <source>
        <dbReference type="EMBL" id="CAD7236751.1"/>
    </source>
</evidence>
<evidence type="ECO:0000259" key="7">
    <source>
        <dbReference type="Pfam" id="PF12862"/>
    </source>
</evidence>
<dbReference type="InterPro" id="IPR026000">
    <property type="entry name" value="Apc5_dom"/>
</dbReference>
<dbReference type="InterPro" id="IPR037679">
    <property type="entry name" value="Apc5"/>
</dbReference>
<evidence type="ECO:0000256" key="5">
    <source>
        <dbReference type="ARBA" id="ARBA00022786"/>
    </source>
</evidence>
<evidence type="ECO:0000256" key="6">
    <source>
        <dbReference type="ARBA" id="ARBA00023306"/>
    </source>
</evidence>
<dbReference type="GO" id="GO:0031145">
    <property type="term" value="P:anaphase-promoting complex-dependent catabolic process"/>
    <property type="evidence" value="ECO:0007669"/>
    <property type="project" value="TreeGrafter"/>
</dbReference>
<organism evidence="8">
    <name type="scientific">Cyprideis torosa</name>
    <dbReference type="NCBI Taxonomy" id="163714"/>
    <lineage>
        <taxon>Eukaryota</taxon>
        <taxon>Metazoa</taxon>
        <taxon>Ecdysozoa</taxon>
        <taxon>Arthropoda</taxon>
        <taxon>Crustacea</taxon>
        <taxon>Oligostraca</taxon>
        <taxon>Ostracoda</taxon>
        <taxon>Podocopa</taxon>
        <taxon>Podocopida</taxon>
        <taxon>Cytherocopina</taxon>
        <taxon>Cytheroidea</taxon>
        <taxon>Cytherideidae</taxon>
        <taxon>Cyprideis</taxon>
    </lineage>
</organism>
<reference evidence="8" key="1">
    <citation type="submission" date="2020-11" db="EMBL/GenBank/DDBJ databases">
        <authorList>
            <person name="Tran Van P."/>
        </authorList>
    </citation>
    <scope>NUCLEOTIDE SEQUENCE</scope>
</reference>
<feature type="non-terminal residue" evidence="8">
    <location>
        <position position="122"/>
    </location>
</feature>
<proteinExistence type="inferred from homology"/>
<evidence type="ECO:0000256" key="1">
    <source>
        <dbReference type="ARBA" id="ARBA00007450"/>
    </source>
</evidence>
<dbReference type="EMBL" id="OB681597">
    <property type="protein sequence ID" value="CAD7236751.1"/>
    <property type="molecule type" value="Genomic_DNA"/>
</dbReference>
<keyword evidence="3" id="KW-0132">Cell division</keyword>
<evidence type="ECO:0000256" key="4">
    <source>
        <dbReference type="ARBA" id="ARBA00022776"/>
    </source>
</evidence>
<dbReference type="GO" id="GO:0005680">
    <property type="term" value="C:anaphase-promoting complex"/>
    <property type="evidence" value="ECO:0007669"/>
    <property type="project" value="InterPro"/>
</dbReference>
<evidence type="ECO:0000256" key="2">
    <source>
        <dbReference type="ARBA" id="ARBA00016066"/>
    </source>
</evidence>
<feature type="domain" description="Anaphase-promoting complex subunit 5" evidence="7">
    <location>
        <begin position="1"/>
        <end position="104"/>
    </location>
</feature>
<sequence length="122" mass="13709">HFLRYRNCLRALDYYGALGALLQSQDHFVEYTREKVALSTDPATAAMNPSSHIAYSILMLGGLFVRFQRKESGRSALQEAISLSQDLGDVVCLNHALFWLSHVVNTTEKVRNEASISHITRV</sequence>
<keyword evidence="4" id="KW-0498">Mitosis</keyword>
<dbReference type="OrthoDB" id="2504561at2759"/>
<keyword evidence="5" id="KW-0833">Ubl conjugation pathway</keyword>
<gene>
    <name evidence="8" type="ORF">CTOB1V02_LOCUS14566</name>
</gene>